<evidence type="ECO:0000259" key="6">
    <source>
        <dbReference type="PROSITE" id="PS50950"/>
    </source>
</evidence>
<dbReference type="Gene3D" id="6.20.210.20">
    <property type="entry name" value="THAP domain"/>
    <property type="match status" value="1"/>
</dbReference>
<sequence>MRSYCCIPNCNSSSVDKEPALSFHEFPSKNHFRNRWLKAVTTQVASDFQLDEKTKAKICSKHFKKTDFSPMCSKRRRLKGCAVPSVFSESVNKVLELEIVIKKTFDDSQSFCQNEGLQNNACSDDEIISNISSGTFEEPEECIADLYETEIFSDSPKLELSSQTNCKISNPNVTFKNNNTCHTEAQKEHSIAARTIYLSENAARILEIQ</sequence>
<dbReference type="Proteomes" id="UP001497382">
    <property type="component" value="Unassembled WGS sequence"/>
</dbReference>
<dbReference type="GO" id="GO:0008270">
    <property type="term" value="F:zinc ion binding"/>
    <property type="evidence" value="ECO:0007669"/>
    <property type="project" value="UniProtKB-KW"/>
</dbReference>
<keyword evidence="3" id="KW-0862">Zinc</keyword>
<keyword evidence="2 5" id="KW-0863">Zinc-finger</keyword>
<evidence type="ECO:0000313" key="8">
    <source>
        <dbReference type="Proteomes" id="UP001497382"/>
    </source>
</evidence>
<keyword evidence="1" id="KW-0479">Metal-binding</keyword>
<name>A0AAV2BI15_9ARAC</name>
<dbReference type="PANTHER" id="PTHR46927:SF3">
    <property type="entry name" value="THAP-TYPE DOMAIN-CONTAINING PROTEIN"/>
    <property type="match status" value="1"/>
</dbReference>
<evidence type="ECO:0000256" key="1">
    <source>
        <dbReference type="ARBA" id="ARBA00022723"/>
    </source>
</evidence>
<protein>
    <recommendedName>
        <fullName evidence="6">THAP-type domain-containing protein</fullName>
    </recommendedName>
</protein>
<dbReference type="SMART" id="SM00980">
    <property type="entry name" value="THAP"/>
    <property type="match status" value="1"/>
</dbReference>
<dbReference type="GO" id="GO:0003677">
    <property type="term" value="F:DNA binding"/>
    <property type="evidence" value="ECO:0007669"/>
    <property type="project" value="UniProtKB-UniRule"/>
</dbReference>
<dbReference type="EMBL" id="CAXIEN010000370">
    <property type="protein sequence ID" value="CAL1295446.1"/>
    <property type="molecule type" value="Genomic_DNA"/>
</dbReference>
<dbReference type="InterPro" id="IPR052224">
    <property type="entry name" value="THAP_domain_protein"/>
</dbReference>
<keyword evidence="8" id="KW-1185">Reference proteome</keyword>
<gene>
    <name evidence="7" type="ORF">LARSCL_LOCUS19277</name>
</gene>
<dbReference type="InterPro" id="IPR006612">
    <property type="entry name" value="THAP_Znf"/>
</dbReference>
<organism evidence="7 8">
    <name type="scientific">Larinioides sclopetarius</name>
    <dbReference type="NCBI Taxonomy" id="280406"/>
    <lineage>
        <taxon>Eukaryota</taxon>
        <taxon>Metazoa</taxon>
        <taxon>Ecdysozoa</taxon>
        <taxon>Arthropoda</taxon>
        <taxon>Chelicerata</taxon>
        <taxon>Arachnida</taxon>
        <taxon>Araneae</taxon>
        <taxon>Araneomorphae</taxon>
        <taxon>Entelegynae</taxon>
        <taxon>Araneoidea</taxon>
        <taxon>Araneidae</taxon>
        <taxon>Larinioides</taxon>
    </lineage>
</organism>
<dbReference type="SMART" id="SM00692">
    <property type="entry name" value="DM3"/>
    <property type="match status" value="1"/>
</dbReference>
<dbReference type="InterPro" id="IPR038441">
    <property type="entry name" value="THAP_Znf_sf"/>
</dbReference>
<evidence type="ECO:0000313" key="7">
    <source>
        <dbReference type="EMBL" id="CAL1295446.1"/>
    </source>
</evidence>
<comment type="caution">
    <text evidence="7">The sequence shown here is derived from an EMBL/GenBank/DDBJ whole genome shotgun (WGS) entry which is preliminary data.</text>
</comment>
<proteinExistence type="predicted"/>
<dbReference type="PANTHER" id="PTHR46927">
    <property type="entry name" value="AGAP005574-PA"/>
    <property type="match status" value="1"/>
</dbReference>
<reference evidence="7 8" key="1">
    <citation type="submission" date="2024-04" db="EMBL/GenBank/DDBJ databases">
        <authorList>
            <person name="Rising A."/>
            <person name="Reimegard J."/>
            <person name="Sonavane S."/>
            <person name="Akerstrom W."/>
            <person name="Nylinder S."/>
            <person name="Hedman E."/>
            <person name="Kallberg Y."/>
        </authorList>
    </citation>
    <scope>NUCLEOTIDE SEQUENCE [LARGE SCALE GENOMIC DNA]</scope>
</reference>
<keyword evidence="4 5" id="KW-0238">DNA-binding</keyword>
<accession>A0AAV2BI15</accession>
<evidence type="ECO:0000256" key="5">
    <source>
        <dbReference type="PROSITE-ProRule" id="PRU00309"/>
    </source>
</evidence>
<evidence type="ECO:0000256" key="2">
    <source>
        <dbReference type="ARBA" id="ARBA00022771"/>
    </source>
</evidence>
<dbReference type="Pfam" id="PF05485">
    <property type="entry name" value="THAP"/>
    <property type="match status" value="1"/>
</dbReference>
<dbReference type="AlphaFoldDB" id="A0AAV2BI15"/>
<evidence type="ECO:0000256" key="4">
    <source>
        <dbReference type="ARBA" id="ARBA00023125"/>
    </source>
</evidence>
<dbReference type="PROSITE" id="PS50950">
    <property type="entry name" value="ZF_THAP"/>
    <property type="match status" value="1"/>
</dbReference>
<dbReference type="SUPFAM" id="SSF57716">
    <property type="entry name" value="Glucocorticoid receptor-like (DNA-binding domain)"/>
    <property type="match status" value="1"/>
</dbReference>
<feature type="domain" description="THAP-type" evidence="6">
    <location>
        <begin position="1"/>
        <end position="87"/>
    </location>
</feature>
<evidence type="ECO:0000256" key="3">
    <source>
        <dbReference type="ARBA" id="ARBA00022833"/>
    </source>
</evidence>